<dbReference type="Proteomes" id="UP000694923">
    <property type="component" value="Unplaced"/>
</dbReference>
<feature type="compositionally biased region" description="Basic and acidic residues" evidence="1">
    <location>
        <begin position="373"/>
        <end position="387"/>
    </location>
</feature>
<dbReference type="GeneID" id="103607566"/>
<feature type="region of interest" description="Disordered" evidence="1">
    <location>
        <begin position="400"/>
        <end position="470"/>
    </location>
</feature>
<feature type="compositionally biased region" description="Polar residues" evidence="1">
    <location>
        <begin position="61"/>
        <end position="74"/>
    </location>
</feature>
<protein>
    <submittedName>
        <fullName evidence="3">Uncharacterized protein C6orf222 homolog</fullName>
    </submittedName>
</protein>
<dbReference type="PANTHER" id="PTHR22435:SF0">
    <property type="entry name" value="PROTEIN BNIP5"/>
    <property type="match status" value="1"/>
</dbReference>
<dbReference type="PANTHER" id="PTHR22435">
    <property type="entry name" value="CHROMOSOME 6 OPEN READING FRAME 222"/>
    <property type="match status" value="1"/>
</dbReference>
<evidence type="ECO:0000313" key="2">
    <source>
        <dbReference type="Proteomes" id="UP000694923"/>
    </source>
</evidence>
<name>A0ABM0SBP3_GALVR</name>
<evidence type="ECO:0000313" key="3">
    <source>
        <dbReference type="RefSeq" id="XP_008590284.1"/>
    </source>
</evidence>
<sequence>MESQQGLRKPLAERRAESVDKSQIPRRDSESCNCRCLSLTTGSSRRSLRQTASDRARCTESPAQSAEDQGTQEETLALGEAREFLPSEQRPPQDIKKDKAQRWAQQGWLKTLLNFFLRTGPEEPKEKGSRRPKGREGLPQPTEPPEAPGEPALGKKAHDKKACCKKHVHKKHVVKETKGAGGQVTAAALCSAEDDPGAAHRGGEGSDYQAFLIEGDGAGVSDVSPQATGRQREEELKKPDEDAIIQMIVELLKKEGDEWEEKQLQALQTEGAPQNPAPASRKKSQEKKSSLKRAFSLKKHGSEESKRVGAADVSSPETRLPRRPNFLPLCVGGHRPSISNSLDLEEAEGQETLSTDGGSPSPSELPTQAGSRGPEEELQPDRASESKEFIQKILALLQDPEEQWGEKQPQVQEEEVAVEKQSPPCRRKYQQKKSSLKRAFSRKKYGSKEPKTVGAAGAASPDTPPSRRPTFLPLCVGGHWAFISSSLDPEGLKFQEPSPAEARPVGFSEAPSWARSRKPEGGPQPDGACESKELLIRRLVALLQEVDGQLGTQIRRHPSYKRFFYTFSDSSLKKLTAILRSQETHSPALDRNLVKRPYEFDFTLANKFAGSNSLAVCTLMGLRDHYSYTQFSCREPQPNITSPESQSPD</sequence>
<dbReference type="Pfam" id="PF15661">
    <property type="entry name" value="CF222"/>
    <property type="match status" value="1"/>
</dbReference>
<feature type="region of interest" description="Disordered" evidence="1">
    <location>
        <begin position="260"/>
        <end position="387"/>
    </location>
</feature>
<feature type="compositionally biased region" description="Basic and acidic residues" evidence="1">
    <location>
        <begin position="230"/>
        <end position="241"/>
    </location>
</feature>
<feature type="region of interest" description="Disordered" evidence="1">
    <location>
        <begin position="217"/>
        <end position="242"/>
    </location>
</feature>
<feature type="compositionally biased region" description="Basic and acidic residues" evidence="1">
    <location>
        <begin position="120"/>
        <end position="129"/>
    </location>
</feature>
<feature type="compositionally biased region" description="Basic residues" evidence="1">
    <location>
        <begin position="155"/>
        <end position="164"/>
    </location>
</feature>
<feature type="compositionally biased region" description="Basic and acidic residues" evidence="1">
    <location>
        <begin position="80"/>
        <end position="101"/>
    </location>
</feature>
<feature type="region of interest" description="Disordered" evidence="1">
    <location>
        <begin position="492"/>
        <end position="528"/>
    </location>
</feature>
<keyword evidence="2" id="KW-1185">Reference proteome</keyword>
<gene>
    <name evidence="3" type="primary">LOC103607566</name>
</gene>
<feature type="compositionally biased region" description="Basic residues" evidence="1">
    <location>
        <begin position="425"/>
        <end position="445"/>
    </location>
</feature>
<feature type="compositionally biased region" description="Basic and acidic residues" evidence="1">
    <location>
        <begin position="300"/>
        <end position="309"/>
    </location>
</feature>
<dbReference type="RefSeq" id="XP_008590284.1">
    <property type="nucleotide sequence ID" value="XM_008592062.1"/>
</dbReference>
<feature type="compositionally biased region" description="Basic and acidic residues" evidence="1">
    <location>
        <begin position="10"/>
        <end position="30"/>
    </location>
</feature>
<evidence type="ECO:0000256" key="1">
    <source>
        <dbReference type="SAM" id="MobiDB-lite"/>
    </source>
</evidence>
<feature type="compositionally biased region" description="Polar residues" evidence="1">
    <location>
        <begin position="351"/>
        <end position="370"/>
    </location>
</feature>
<reference evidence="3" key="1">
    <citation type="submission" date="2025-08" db="UniProtKB">
        <authorList>
            <consortium name="RefSeq"/>
        </authorList>
    </citation>
    <scope>IDENTIFICATION</scope>
</reference>
<proteinExistence type="predicted"/>
<organism evidence="2 3">
    <name type="scientific">Galeopterus variegatus</name>
    <name type="common">Malayan flying lemur</name>
    <name type="synonym">Cynocephalus variegatus</name>
    <dbReference type="NCBI Taxonomy" id="482537"/>
    <lineage>
        <taxon>Eukaryota</taxon>
        <taxon>Metazoa</taxon>
        <taxon>Chordata</taxon>
        <taxon>Craniata</taxon>
        <taxon>Vertebrata</taxon>
        <taxon>Euteleostomi</taxon>
        <taxon>Mammalia</taxon>
        <taxon>Eutheria</taxon>
        <taxon>Euarchontoglires</taxon>
        <taxon>Dermoptera</taxon>
        <taxon>Cynocephalidae</taxon>
        <taxon>Galeopterus</taxon>
    </lineage>
</organism>
<feature type="region of interest" description="Disordered" evidence="1">
    <location>
        <begin position="116"/>
        <end position="164"/>
    </location>
</feature>
<feature type="compositionally biased region" description="Low complexity" evidence="1">
    <location>
        <begin position="37"/>
        <end position="51"/>
    </location>
</feature>
<dbReference type="InterPro" id="IPR031362">
    <property type="entry name" value="BNIP5"/>
</dbReference>
<feature type="region of interest" description="Disordered" evidence="1">
    <location>
        <begin position="1"/>
        <end position="103"/>
    </location>
</feature>
<accession>A0ABM0SBP3</accession>